<evidence type="ECO:0000256" key="2">
    <source>
        <dbReference type="ARBA" id="ARBA00022448"/>
    </source>
</evidence>
<keyword evidence="5 9" id="KW-0653">Protein transport</keyword>
<comment type="caution">
    <text evidence="12">The sequence shown here is derived from an EMBL/GenBank/DDBJ whole genome shotgun (WGS) entry which is preliminary data.</text>
</comment>
<keyword evidence="3 9" id="KW-1003">Cell membrane</keyword>
<comment type="similarity">
    <text evidence="9">Belongs to the TatB family.</text>
</comment>
<proteinExistence type="inferred from homology"/>
<reference evidence="13" key="1">
    <citation type="submission" date="2017-08" db="EMBL/GenBank/DDBJ databases">
        <title>A dynamic microbial community with high functional redundancy inhabits the cold, oxic subseafloor aquifer.</title>
        <authorList>
            <person name="Tully B.J."/>
            <person name="Wheat C.G."/>
            <person name="Glazer B.T."/>
            <person name="Huber J.A."/>
        </authorList>
    </citation>
    <scope>NUCLEOTIDE SEQUENCE [LARGE SCALE GENOMIC DNA]</scope>
</reference>
<dbReference type="PANTHER" id="PTHR33162:SF1">
    <property type="entry name" value="SEC-INDEPENDENT PROTEIN TRANSLOCASE PROTEIN TATA, CHLOROPLASTIC"/>
    <property type="match status" value="1"/>
</dbReference>
<dbReference type="PANTHER" id="PTHR33162">
    <property type="entry name" value="SEC-INDEPENDENT PROTEIN TRANSLOCASE PROTEIN TATA, CHLOROPLASTIC"/>
    <property type="match status" value="1"/>
</dbReference>
<dbReference type="Pfam" id="PF02416">
    <property type="entry name" value="TatA_B_E"/>
    <property type="match status" value="1"/>
</dbReference>
<feature type="region of interest" description="Disordered" evidence="10">
    <location>
        <begin position="79"/>
        <end position="98"/>
    </location>
</feature>
<evidence type="ECO:0000256" key="3">
    <source>
        <dbReference type="ARBA" id="ARBA00022475"/>
    </source>
</evidence>
<protein>
    <recommendedName>
        <fullName evidence="9">Sec-independent protein translocase protein TatB</fullName>
    </recommendedName>
</protein>
<feature type="region of interest" description="Disordered" evidence="10">
    <location>
        <begin position="104"/>
        <end position="145"/>
    </location>
</feature>
<dbReference type="GO" id="GO:0033281">
    <property type="term" value="C:TAT protein transport complex"/>
    <property type="evidence" value="ECO:0007669"/>
    <property type="project" value="UniProtKB-UniRule"/>
</dbReference>
<sequence>MTGVGFFEILLIGVVGLLILGPDKLPGALRTMALWIGRFRRSFDDIKRDIEKEIGADDIRRQLRNEAIMDKFKEGKQRITDTVESAKQQTNSLKSSLDLKQQILDSGKAKTDSSSENINKTESTVSSNTTEKSAPNSKESKEPKS</sequence>
<feature type="compositionally biased region" description="Polar residues" evidence="10">
    <location>
        <begin position="114"/>
        <end position="137"/>
    </location>
</feature>
<dbReference type="GO" id="GO:0043953">
    <property type="term" value="P:protein transport by the Tat complex"/>
    <property type="evidence" value="ECO:0007669"/>
    <property type="project" value="UniProtKB-UniRule"/>
</dbReference>
<keyword evidence="7 9" id="KW-0811">Translocation</keyword>
<feature type="transmembrane region" description="Helical" evidence="11">
    <location>
        <begin position="6"/>
        <end position="22"/>
    </location>
</feature>
<evidence type="ECO:0000256" key="5">
    <source>
        <dbReference type="ARBA" id="ARBA00022927"/>
    </source>
</evidence>
<keyword evidence="2 9" id="KW-0813">Transport</keyword>
<keyword evidence="6 9" id="KW-1133">Transmembrane helix</keyword>
<feature type="compositionally biased region" description="Polar residues" evidence="10">
    <location>
        <begin position="82"/>
        <end position="98"/>
    </location>
</feature>
<accession>A0A2A5CK42</accession>
<evidence type="ECO:0000313" key="13">
    <source>
        <dbReference type="Proteomes" id="UP000228987"/>
    </source>
</evidence>
<evidence type="ECO:0000256" key="9">
    <source>
        <dbReference type="HAMAP-Rule" id="MF_00237"/>
    </source>
</evidence>
<name>A0A2A5CK42_9GAMM</name>
<evidence type="ECO:0000256" key="10">
    <source>
        <dbReference type="SAM" id="MobiDB-lite"/>
    </source>
</evidence>
<evidence type="ECO:0000256" key="7">
    <source>
        <dbReference type="ARBA" id="ARBA00023010"/>
    </source>
</evidence>
<evidence type="ECO:0000256" key="8">
    <source>
        <dbReference type="ARBA" id="ARBA00023136"/>
    </source>
</evidence>
<dbReference type="GO" id="GO:0008320">
    <property type="term" value="F:protein transmembrane transporter activity"/>
    <property type="evidence" value="ECO:0007669"/>
    <property type="project" value="UniProtKB-UniRule"/>
</dbReference>
<dbReference type="AlphaFoldDB" id="A0A2A5CK42"/>
<keyword evidence="4 9" id="KW-0812">Transmembrane</keyword>
<comment type="subunit">
    <text evidence="9">The Tat system comprises two distinct complexes: a TatABC complex, containing multiple copies of TatA, TatB and TatC subunits, and a separate TatA complex, containing only TatA subunits. Substrates initially bind to the TatABC complex, which probably triggers association of the separate TatA complex to form the active translocon.</text>
</comment>
<dbReference type="NCBIfam" id="TIGR01410">
    <property type="entry name" value="tatB"/>
    <property type="match status" value="1"/>
</dbReference>
<evidence type="ECO:0000256" key="4">
    <source>
        <dbReference type="ARBA" id="ARBA00022692"/>
    </source>
</evidence>
<comment type="subcellular location">
    <subcellularLocation>
        <location evidence="9">Cell membrane</location>
        <topology evidence="9">Single-pass membrane protein</topology>
    </subcellularLocation>
    <subcellularLocation>
        <location evidence="1">Membrane</location>
        <topology evidence="1">Single-pass membrane protein</topology>
    </subcellularLocation>
</comment>
<dbReference type="InterPro" id="IPR018448">
    <property type="entry name" value="TatB"/>
</dbReference>
<dbReference type="HAMAP" id="MF_00237">
    <property type="entry name" value="TatB"/>
    <property type="match status" value="1"/>
</dbReference>
<dbReference type="PRINTS" id="PR01506">
    <property type="entry name" value="TATBPROTEIN"/>
</dbReference>
<evidence type="ECO:0000256" key="11">
    <source>
        <dbReference type="SAM" id="Phobius"/>
    </source>
</evidence>
<organism evidence="12 13">
    <name type="scientific">SAR86 cluster bacterium</name>
    <dbReference type="NCBI Taxonomy" id="2030880"/>
    <lineage>
        <taxon>Bacteria</taxon>
        <taxon>Pseudomonadati</taxon>
        <taxon>Pseudomonadota</taxon>
        <taxon>Gammaproteobacteria</taxon>
        <taxon>SAR86 cluster</taxon>
    </lineage>
</organism>
<gene>
    <name evidence="9 12" type="primary">tatB</name>
    <name evidence="12" type="ORF">COA71_02375</name>
</gene>
<evidence type="ECO:0000313" key="12">
    <source>
        <dbReference type="EMBL" id="PCJ43736.1"/>
    </source>
</evidence>
<keyword evidence="8 9" id="KW-0472">Membrane</keyword>
<dbReference type="InterPro" id="IPR003369">
    <property type="entry name" value="TatA/B/E"/>
</dbReference>
<dbReference type="Gene3D" id="1.20.5.3310">
    <property type="match status" value="1"/>
</dbReference>
<comment type="function">
    <text evidence="9">Part of the twin-arginine translocation (Tat) system that transports large folded proteins containing a characteristic twin-arginine motif in their signal peptide across membranes. Together with TatC, TatB is part of a receptor directly interacting with Tat signal peptides. TatB may form an oligomeric binding site that transiently accommodates folded Tat precursor proteins before their translocation.</text>
</comment>
<dbReference type="EMBL" id="NVWI01000001">
    <property type="protein sequence ID" value="PCJ43736.1"/>
    <property type="molecule type" value="Genomic_DNA"/>
</dbReference>
<evidence type="ECO:0000256" key="1">
    <source>
        <dbReference type="ARBA" id="ARBA00004167"/>
    </source>
</evidence>
<dbReference type="Proteomes" id="UP000228987">
    <property type="component" value="Unassembled WGS sequence"/>
</dbReference>
<evidence type="ECO:0000256" key="6">
    <source>
        <dbReference type="ARBA" id="ARBA00022989"/>
    </source>
</evidence>